<reference evidence="3" key="1">
    <citation type="submission" date="2019-10" db="EMBL/GenBank/DDBJ databases">
        <title>Streptomyces sp. nov., a novel actinobacterium isolated from alkaline environment.</title>
        <authorList>
            <person name="Golinska P."/>
        </authorList>
    </citation>
    <scope>NUCLEOTIDE SEQUENCE [LARGE SCALE GENOMIC DNA]</scope>
    <source>
        <strain evidence="3">DSM 42118</strain>
    </source>
</reference>
<dbReference type="RefSeq" id="WP_182606377.1">
    <property type="nucleotide sequence ID" value="NZ_VKHT01000319.1"/>
</dbReference>
<dbReference type="PANTHER" id="PTHR32097:SF17">
    <property type="entry name" value="CAMP-BINDING PROTEIN 1-RELATED"/>
    <property type="match status" value="1"/>
</dbReference>
<protein>
    <submittedName>
        <fullName evidence="2">TerD family protein</fullName>
    </submittedName>
</protein>
<feature type="domain" description="TerD" evidence="1">
    <location>
        <begin position="1"/>
        <end position="178"/>
    </location>
</feature>
<sequence length="192" mass="20082">MAVNLSKGQAISLEKAGGGLTRVRMGLGWKAIQRRGLSKFFGTKEIDLDASAMLFSNGQLVDEVSFRKLASGCGSVRHGGDNLTGGSGAGGDDEVIWVDLTSVPPQVDQIVFTVNSYTGQTFAEVEAAFCRLVDDSSGEEMARYTLTGGGPFTGQVMAKVQRVGNGWSMTAIGAPANGRVSGQLLPAITPHL</sequence>
<dbReference type="AlphaFoldDB" id="A0A7W3TDJ2"/>
<dbReference type="PANTHER" id="PTHR32097">
    <property type="entry name" value="CAMP-BINDING PROTEIN 1-RELATED"/>
    <property type="match status" value="1"/>
</dbReference>
<dbReference type="CDD" id="cd06974">
    <property type="entry name" value="TerD_like"/>
    <property type="match status" value="1"/>
</dbReference>
<name>A0A7W3TDJ2_9ACTN</name>
<dbReference type="Proteomes" id="UP000538929">
    <property type="component" value="Unassembled WGS sequence"/>
</dbReference>
<dbReference type="InterPro" id="IPR051324">
    <property type="entry name" value="Stress/Tellurium_Resist"/>
</dbReference>
<evidence type="ECO:0000313" key="3">
    <source>
        <dbReference type="Proteomes" id="UP000538929"/>
    </source>
</evidence>
<accession>A0A7W3TDJ2</accession>
<dbReference type="Gene3D" id="2.60.60.30">
    <property type="entry name" value="sav2460 like domains"/>
    <property type="match status" value="1"/>
</dbReference>
<gene>
    <name evidence="2" type="ORF">FNQ90_11990</name>
</gene>
<dbReference type="Pfam" id="PF02342">
    <property type="entry name" value="TerD"/>
    <property type="match status" value="1"/>
</dbReference>
<evidence type="ECO:0000313" key="2">
    <source>
        <dbReference type="EMBL" id="MBB0244807.1"/>
    </source>
</evidence>
<dbReference type="InterPro" id="IPR003325">
    <property type="entry name" value="TerD"/>
</dbReference>
<evidence type="ECO:0000259" key="1">
    <source>
        <dbReference type="Pfam" id="PF02342"/>
    </source>
</evidence>
<keyword evidence="3" id="KW-1185">Reference proteome</keyword>
<comment type="caution">
    <text evidence="2">The sequence shown here is derived from an EMBL/GenBank/DDBJ whole genome shotgun (WGS) entry which is preliminary data.</text>
</comment>
<proteinExistence type="predicted"/>
<organism evidence="2 3">
    <name type="scientific">Streptomyces alkaliphilus</name>
    <dbReference type="NCBI Taxonomy" id="1472722"/>
    <lineage>
        <taxon>Bacteria</taxon>
        <taxon>Bacillati</taxon>
        <taxon>Actinomycetota</taxon>
        <taxon>Actinomycetes</taxon>
        <taxon>Kitasatosporales</taxon>
        <taxon>Streptomycetaceae</taxon>
        <taxon>Streptomyces</taxon>
    </lineage>
</organism>
<dbReference type="EMBL" id="VKHT01000319">
    <property type="protein sequence ID" value="MBB0244807.1"/>
    <property type="molecule type" value="Genomic_DNA"/>
</dbReference>